<dbReference type="AlphaFoldDB" id="A0A1J1H3H7"/>
<dbReference type="GeneID" id="39735372"/>
<reference evidence="2 3" key="1">
    <citation type="submission" date="2015-04" db="EMBL/GenBank/DDBJ databases">
        <authorList>
            <consortium name="Pathogen Informatics"/>
        </authorList>
    </citation>
    <scope>NUCLEOTIDE SEQUENCE [LARGE SCALE GENOMIC DNA]</scope>
    <source>
        <strain evidence="2 3">SGS1</strain>
    </source>
</reference>
<evidence type="ECO:0000313" key="3">
    <source>
        <dbReference type="Proteomes" id="UP000220158"/>
    </source>
</evidence>
<sequence length="480" mass="57899">MNKKFLFILIFLLRNIAKKIESKLFFNEKKLFFPGNFTKKRNLTYYFIKRNKDDNKKKELQNVYKLNNGISLLNEKFKSAKEKIFLYFKKNKNIIEKLKDLNEKKSTWFFTGYAKNIFNYNSSYNVIGLEEIKEIDHKNLILRNKIDLNEVSKKYNNVEKQNNFLIINGYEVKKYVIFYKNDDNSSGENFIMCNYNYFIFYLLDKVNSKFYILINNLSDENIIYEVKELNKKDFSDFFYKLNNKIDLNTINIISLSNKNILQDFTNDGYRSESVYDSYTDKFKFHLKKICSLSNKSNIFLKDNISTENFKSRNTLIYSKKNFILQEKTYFQYLKNFFINNEKDNDLFEIIFKNNNAYKLYVQNNINDNSYYILKNTKISKKKLNQLYKLLTNYHYKNKKSKDQFFTYAKVLFSIYKREFEKEKEKQKNKENNYTKSIYISIGAKEYLIDKDASILRKKGEILLFSLAKQFLNNLISCINI</sequence>
<name>A0A1J1H3H7_PLARL</name>
<accession>A0A1J1H3H7</accession>
<feature type="chain" id="PRO_5009618968" evidence="1">
    <location>
        <begin position="23"/>
        <end position="480"/>
    </location>
</feature>
<dbReference type="Proteomes" id="UP000220158">
    <property type="component" value="Chromosome 7"/>
</dbReference>
<feature type="signal peptide" evidence="1">
    <location>
        <begin position="1"/>
        <end position="22"/>
    </location>
</feature>
<dbReference type="RefSeq" id="XP_028532278.1">
    <property type="nucleotide sequence ID" value="XM_028675717.1"/>
</dbReference>
<dbReference type="VEuPathDB" id="PlasmoDB:PRELSG_0703500"/>
<dbReference type="KEGG" id="prel:PRELSG_0703500"/>
<evidence type="ECO:0000313" key="2">
    <source>
        <dbReference type="EMBL" id="CRG99271.1"/>
    </source>
</evidence>
<gene>
    <name evidence="2" type="ORF">PRELSG_0703500</name>
</gene>
<dbReference type="OrthoDB" id="376638at2759"/>
<organism evidence="2 3">
    <name type="scientific">Plasmodium relictum</name>
    <dbReference type="NCBI Taxonomy" id="85471"/>
    <lineage>
        <taxon>Eukaryota</taxon>
        <taxon>Sar</taxon>
        <taxon>Alveolata</taxon>
        <taxon>Apicomplexa</taxon>
        <taxon>Aconoidasida</taxon>
        <taxon>Haemosporida</taxon>
        <taxon>Plasmodiidae</taxon>
        <taxon>Plasmodium</taxon>
        <taxon>Plasmodium (Haemamoeba)</taxon>
    </lineage>
</organism>
<evidence type="ECO:0000256" key="1">
    <source>
        <dbReference type="SAM" id="SignalP"/>
    </source>
</evidence>
<dbReference type="EMBL" id="LN835302">
    <property type="protein sequence ID" value="CRG99271.1"/>
    <property type="molecule type" value="Genomic_DNA"/>
</dbReference>
<protein>
    <submittedName>
        <fullName evidence="2">Uncharacterized protein</fullName>
    </submittedName>
</protein>
<keyword evidence="1" id="KW-0732">Signal</keyword>
<keyword evidence="3" id="KW-1185">Reference proteome</keyword>
<proteinExistence type="predicted"/>